<accession>A0AA47P5W9</accession>
<dbReference type="EMBL" id="JAOPHQ010001761">
    <property type="protein sequence ID" value="KAK0149420.1"/>
    <property type="molecule type" value="Genomic_DNA"/>
</dbReference>
<comment type="cofactor">
    <cofactor evidence="1">
        <name>[4Fe-4S] cluster</name>
        <dbReference type="ChEBI" id="CHEBI:49883"/>
    </cofactor>
</comment>
<evidence type="ECO:0000259" key="12">
    <source>
        <dbReference type="PROSITE" id="PS51379"/>
    </source>
</evidence>
<comment type="function">
    <text evidence="9">Core subunit of the mitochondrial membrane respiratory chain NADH dehydrogenase (Complex I) which catalyzes electron transfer from NADH through the respiratory chain, using ubiquinone as an electron acceptor. Essential for the catalytic activity and assembly of complex I.</text>
</comment>
<dbReference type="Proteomes" id="UP001174136">
    <property type="component" value="Unassembled WGS sequence"/>
</dbReference>
<evidence type="ECO:0000313" key="13">
    <source>
        <dbReference type="EMBL" id="KAK0149420.1"/>
    </source>
</evidence>
<dbReference type="InterPro" id="IPR017900">
    <property type="entry name" value="4Fe4S_Fe_S_CS"/>
</dbReference>
<keyword evidence="7" id="KW-0408">Iron</keyword>
<evidence type="ECO:0000256" key="10">
    <source>
        <dbReference type="ARBA" id="ARBA00030483"/>
    </source>
</evidence>
<dbReference type="NCBIfam" id="TIGR01971">
    <property type="entry name" value="NuoI"/>
    <property type="match status" value="1"/>
</dbReference>
<keyword evidence="4" id="KW-0004">4Fe-4S</keyword>
<dbReference type="InterPro" id="IPR010226">
    <property type="entry name" value="NADH_quinone_OxRdtase_chainI"/>
</dbReference>
<gene>
    <name evidence="13" type="primary">NDUFS8_0</name>
    <name evidence="13" type="ORF">N1851_009854</name>
</gene>
<dbReference type="Pfam" id="PF12838">
    <property type="entry name" value="Fer4_7"/>
    <property type="match status" value="1"/>
</dbReference>
<dbReference type="PANTHER" id="PTHR10849:SF20">
    <property type="entry name" value="NADH DEHYDROGENASE [UBIQUINONE] IRON-SULFUR PROTEIN 8, MITOCHONDRIAL"/>
    <property type="match status" value="1"/>
</dbReference>
<dbReference type="GO" id="GO:0046872">
    <property type="term" value="F:metal ion binding"/>
    <property type="evidence" value="ECO:0007669"/>
    <property type="project" value="UniProtKB-KW"/>
</dbReference>
<evidence type="ECO:0000256" key="7">
    <source>
        <dbReference type="ARBA" id="ARBA00023004"/>
    </source>
</evidence>
<dbReference type="GO" id="GO:0006120">
    <property type="term" value="P:mitochondrial electron transport, NADH to ubiquinone"/>
    <property type="evidence" value="ECO:0007669"/>
    <property type="project" value="TreeGrafter"/>
</dbReference>
<dbReference type="PROSITE" id="PS00198">
    <property type="entry name" value="4FE4S_FER_1"/>
    <property type="match status" value="2"/>
</dbReference>
<evidence type="ECO:0000256" key="3">
    <source>
        <dbReference type="ARBA" id="ARBA00013839"/>
    </source>
</evidence>
<keyword evidence="8" id="KW-0411">Iron-sulfur</keyword>
<evidence type="ECO:0000313" key="14">
    <source>
        <dbReference type="Proteomes" id="UP001174136"/>
    </source>
</evidence>
<dbReference type="GO" id="GO:0051539">
    <property type="term" value="F:4 iron, 4 sulfur cluster binding"/>
    <property type="evidence" value="ECO:0007669"/>
    <property type="project" value="UniProtKB-KW"/>
</dbReference>
<organism evidence="13 14">
    <name type="scientific">Merluccius polli</name>
    <name type="common">Benguela hake</name>
    <name type="synonym">Merluccius cadenati</name>
    <dbReference type="NCBI Taxonomy" id="89951"/>
    <lineage>
        <taxon>Eukaryota</taxon>
        <taxon>Metazoa</taxon>
        <taxon>Chordata</taxon>
        <taxon>Craniata</taxon>
        <taxon>Vertebrata</taxon>
        <taxon>Euteleostomi</taxon>
        <taxon>Actinopterygii</taxon>
        <taxon>Neopterygii</taxon>
        <taxon>Teleostei</taxon>
        <taxon>Neoteleostei</taxon>
        <taxon>Acanthomorphata</taxon>
        <taxon>Zeiogadaria</taxon>
        <taxon>Gadariae</taxon>
        <taxon>Gadiformes</taxon>
        <taxon>Gadoidei</taxon>
        <taxon>Merlucciidae</taxon>
        <taxon>Merluccius</taxon>
    </lineage>
</organism>
<name>A0AA47P5W9_MERPO</name>
<dbReference type="HAMAP" id="MF_01351">
    <property type="entry name" value="NDH1_NuoI"/>
    <property type="match status" value="1"/>
</dbReference>
<sequence>MSWPQEEPADPLTTQDATTNMAAAYDQEVFLATLPLAAEREAPPSVRFNCASYKWSNTIRLPRICLLPPVSSVLVFSDQVSSDPILQPSTSRVPAGTVRHVGLSVPRESYKYVNARELPSDMSSITDRAATTLLWTELFRGLAMTLSYLFREPATINYPFEKGPLSPRFRGEHALRRYPNGEERCIACKLCEAICPAQAITIEAETRADGSRRTTRYDIDMTKCIYCGFCQEACPVDAIVQRRWSVRPLNSSRLEDGEFFSLVRPMRSMDTERHFQYFRMSAGAFDDLLRRVAPHIQHKPSHSAPVSVAERLAVTLRYLATGMSQQALAASYKLGTATVSCIVREVCAAIWTALEDEFVAFPQGEQWEGIRREFWEMWNYPNCIGAIDGKHVRGPNFEFSTETHEELLYNKEKLLNNGDQWEAEIAANIQADYLYR</sequence>
<evidence type="ECO:0000256" key="1">
    <source>
        <dbReference type="ARBA" id="ARBA00001966"/>
    </source>
</evidence>
<dbReference type="InterPro" id="IPR017896">
    <property type="entry name" value="4Fe4S_Fe-S-bd"/>
</dbReference>
<comment type="caution">
    <text evidence="13">The sequence shown here is derived from an EMBL/GenBank/DDBJ whole genome shotgun (WGS) entry which is preliminary data.</text>
</comment>
<dbReference type="AlphaFoldDB" id="A0AA47P5W9"/>
<dbReference type="GO" id="GO:0032981">
    <property type="term" value="P:mitochondrial respiratory chain complex I assembly"/>
    <property type="evidence" value="ECO:0007669"/>
    <property type="project" value="TreeGrafter"/>
</dbReference>
<evidence type="ECO:0000256" key="11">
    <source>
        <dbReference type="ARBA" id="ARBA00031551"/>
    </source>
</evidence>
<dbReference type="GO" id="GO:0003954">
    <property type="term" value="F:NADH dehydrogenase activity"/>
    <property type="evidence" value="ECO:0007669"/>
    <property type="project" value="TreeGrafter"/>
</dbReference>
<reference evidence="13" key="1">
    <citation type="journal article" date="2023" name="Front. Mar. Sci.">
        <title>A new Merluccius polli reference genome to investigate the effects of global change in West African waters.</title>
        <authorList>
            <person name="Mateo J.L."/>
            <person name="Blanco-Fernandez C."/>
            <person name="Garcia-Vazquez E."/>
            <person name="Machado-Schiaffino G."/>
        </authorList>
    </citation>
    <scope>NUCLEOTIDE SEQUENCE</scope>
    <source>
        <strain evidence="13">C29</strain>
        <tissue evidence="13">Fin</tissue>
    </source>
</reference>
<proteinExistence type="inferred from homology"/>
<evidence type="ECO:0000256" key="5">
    <source>
        <dbReference type="ARBA" id="ARBA00022723"/>
    </source>
</evidence>
<keyword evidence="5" id="KW-0479">Metal-binding</keyword>
<dbReference type="Gene3D" id="3.30.70.3270">
    <property type="match status" value="1"/>
</dbReference>
<dbReference type="PANTHER" id="PTHR10849">
    <property type="entry name" value="NADH DEHYDROGENASE UBIQUINONE IRON-SULFUR PROTEIN 8, MITOCHONDRIAL"/>
    <property type="match status" value="1"/>
</dbReference>
<keyword evidence="14" id="KW-1185">Reference proteome</keyword>
<protein>
    <recommendedName>
        <fullName evidence="3">NADH dehydrogenase [ubiquinone] iron-sulfur protein 8, mitochondrial</fullName>
    </recommendedName>
    <alternativeName>
        <fullName evidence="10">Complex I-23kD</fullName>
    </alternativeName>
    <alternativeName>
        <fullName evidence="11">NADH-ubiquinone oxidoreductase 23 kDa subunit</fullName>
    </alternativeName>
</protein>
<evidence type="ECO:0000256" key="6">
    <source>
        <dbReference type="ARBA" id="ARBA00022967"/>
    </source>
</evidence>
<dbReference type="GO" id="GO:0005739">
    <property type="term" value="C:mitochondrion"/>
    <property type="evidence" value="ECO:0007669"/>
    <property type="project" value="GOC"/>
</dbReference>
<evidence type="ECO:0000256" key="9">
    <source>
        <dbReference type="ARBA" id="ARBA00024313"/>
    </source>
</evidence>
<comment type="similarity">
    <text evidence="2">Belongs to the complex I 23 kDa subunit family.</text>
</comment>
<evidence type="ECO:0000256" key="2">
    <source>
        <dbReference type="ARBA" id="ARBA00010277"/>
    </source>
</evidence>
<dbReference type="NCBIfam" id="NF004538">
    <property type="entry name" value="PRK05888.1-4"/>
    <property type="match status" value="1"/>
</dbReference>
<dbReference type="SUPFAM" id="SSF54862">
    <property type="entry name" value="4Fe-4S ferredoxins"/>
    <property type="match status" value="1"/>
</dbReference>
<evidence type="ECO:0000256" key="8">
    <source>
        <dbReference type="ARBA" id="ARBA00023014"/>
    </source>
</evidence>
<feature type="domain" description="4Fe-4S ferredoxin-type" evidence="12">
    <location>
        <begin position="215"/>
        <end position="245"/>
    </location>
</feature>
<evidence type="ECO:0000256" key="4">
    <source>
        <dbReference type="ARBA" id="ARBA00022485"/>
    </source>
</evidence>
<dbReference type="GO" id="GO:0016020">
    <property type="term" value="C:membrane"/>
    <property type="evidence" value="ECO:0007669"/>
    <property type="project" value="InterPro"/>
</dbReference>
<feature type="domain" description="4Fe-4S ferredoxin-type" evidence="12">
    <location>
        <begin position="175"/>
        <end position="205"/>
    </location>
</feature>
<dbReference type="PROSITE" id="PS51379">
    <property type="entry name" value="4FE4S_FER_2"/>
    <property type="match status" value="2"/>
</dbReference>
<keyword evidence="6" id="KW-1278">Translocase</keyword>